<dbReference type="NCBIfam" id="NF008668">
    <property type="entry name" value="PRK11669.1"/>
    <property type="match status" value="1"/>
</dbReference>
<evidence type="ECO:0000313" key="10">
    <source>
        <dbReference type="EMBL" id="MDT0618185.1"/>
    </source>
</evidence>
<dbReference type="SUPFAM" id="SSF56601">
    <property type="entry name" value="beta-lactamase/transpeptidase-like"/>
    <property type="match status" value="1"/>
</dbReference>
<evidence type="ECO:0000256" key="2">
    <source>
        <dbReference type="ARBA" id="ARBA00022729"/>
    </source>
</evidence>
<name>A0ABU3B843_9GAMM</name>
<dbReference type="InterPro" id="IPR000871">
    <property type="entry name" value="Beta-lactam_class-A"/>
</dbReference>
<feature type="signal peptide" evidence="8">
    <location>
        <begin position="1"/>
        <end position="20"/>
    </location>
</feature>
<evidence type="ECO:0000256" key="5">
    <source>
        <dbReference type="ARBA" id="ARBA00022984"/>
    </source>
</evidence>
<keyword evidence="5" id="KW-0573">Peptidoglycan synthesis</keyword>
<dbReference type="GO" id="GO:0016787">
    <property type="term" value="F:hydrolase activity"/>
    <property type="evidence" value="ECO:0007669"/>
    <property type="project" value="UniProtKB-KW"/>
</dbReference>
<keyword evidence="2 8" id="KW-0732">Signal</keyword>
<evidence type="ECO:0000259" key="9">
    <source>
        <dbReference type="Pfam" id="PF00768"/>
    </source>
</evidence>
<comment type="caution">
    <text evidence="10">The sequence shown here is derived from an EMBL/GenBank/DDBJ whole genome shotgun (WGS) entry which is preliminary data.</text>
</comment>
<evidence type="ECO:0000256" key="4">
    <source>
        <dbReference type="ARBA" id="ARBA00022960"/>
    </source>
</evidence>
<evidence type="ECO:0000256" key="8">
    <source>
        <dbReference type="SAM" id="SignalP"/>
    </source>
</evidence>
<dbReference type="EC" id="3.4.21.-" evidence="10"/>
<dbReference type="Proteomes" id="UP001259982">
    <property type="component" value="Unassembled WGS sequence"/>
</dbReference>
<dbReference type="InterPro" id="IPR001967">
    <property type="entry name" value="Peptidase_S11_N"/>
</dbReference>
<dbReference type="InterPro" id="IPR018044">
    <property type="entry name" value="Peptidase_S11"/>
</dbReference>
<reference evidence="10 11" key="1">
    <citation type="submission" date="2023-09" db="EMBL/GenBank/DDBJ databases">
        <authorList>
            <person name="Rey-Velasco X."/>
        </authorList>
    </citation>
    <scope>NUCLEOTIDE SEQUENCE [LARGE SCALE GENOMIC DNA]</scope>
    <source>
        <strain evidence="10 11">P385</strain>
    </source>
</reference>
<dbReference type="PRINTS" id="PR00725">
    <property type="entry name" value="DADACBPTASE1"/>
</dbReference>
<accession>A0ABU3B843</accession>
<keyword evidence="11" id="KW-1185">Reference proteome</keyword>
<dbReference type="EMBL" id="JAVRHY010000005">
    <property type="protein sequence ID" value="MDT0618185.1"/>
    <property type="molecule type" value="Genomic_DNA"/>
</dbReference>
<dbReference type="PANTHER" id="PTHR35333">
    <property type="entry name" value="BETA-LACTAMASE"/>
    <property type="match status" value="1"/>
</dbReference>
<dbReference type="PANTHER" id="PTHR35333:SF4">
    <property type="entry name" value="SLR0121 PROTEIN"/>
    <property type="match status" value="1"/>
</dbReference>
<evidence type="ECO:0000256" key="7">
    <source>
        <dbReference type="RuleBase" id="RU004016"/>
    </source>
</evidence>
<proteinExistence type="inferred from homology"/>
<keyword evidence="6" id="KW-0961">Cell wall biogenesis/degradation</keyword>
<feature type="chain" id="PRO_5047062583" evidence="8">
    <location>
        <begin position="21"/>
        <end position="317"/>
    </location>
</feature>
<organism evidence="10 11">
    <name type="scientific">Spectribacter acetivorans</name>
    <dbReference type="NCBI Taxonomy" id="3075603"/>
    <lineage>
        <taxon>Bacteria</taxon>
        <taxon>Pseudomonadati</taxon>
        <taxon>Pseudomonadota</taxon>
        <taxon>Gammaproteobacteria</taxon>
        <taxon>Salinisphaerales</taxon>
        <taxon>Salinisphaeraceae</taxon>
        <taxon>Spectribacter</taxon>
    </lineage>
</organism>
<keyword evidence="4" id="KW-0133">Cell shape</keyword>
<protein>
    <submittedName>
        <fullName evidence="10">D-alanyl-D-alanine endopeptidase</fullName>
        <ecNumber evidence="10">3.4.21.-</ecNumber>
    </submittedName>
</protein>
<sequence length="317" mass="34467">MSLKPLGVLLLTLVAFTAHGEALTRDTDRLHLASVHAAVVDLDEGVMLYAKHADRPVPIASVTKLMTALVVLESGADLDESLTVIERDREAANNAYSRIRPGSTMARGELLRLALMSSENRAAYNLAHHHPGGFDAFVAAMNRKAETLEMHRSRFVDPTGLSPGNRATAADLIRLLTAALARDEIRDYTQTGSYTARFGNPAYTLPYGNTNPLVRRADWDVLVSKTGYLDEAGRCLATVVRVDGRRYGVVVLNAFGKLTPIGDIGRIRRWLVEGEGGRVAGPALAYERRRTAPLEADLPRVVRMPSDGDTATAALTR</sequence>
<evidence type="ECO:0000256" key="1">
    <source>
        <dbReference type="ARBA" id="ARBA00007164"/>
    </source>
</evidence>
<keyword evidence="3 10" id="KW-0378">Hydrolase</keyword>
<evidence type="ECO:0000256" key="6">
    <source>
        <dbReference type="ARBA" id="ARBA00023316"/>
    </source>
</evidence>
<evidence type="ECO:0000313" key="11">
    <source>
        <dbReference type="Proteomes" id="UP001259982"/>
    </source>
</evidence>
<dbReference type="Gene3D" id="3.40.710.10">
    <property type="entry name" value="DD-peptidase/beta-lactamase superfamily"/>
    <property type="match status" value="1"/>
</dbReference>
<dbReference type="Pfam" id="PF00768">
    <property type="entry name" value="Peptidase_S11"/>
    <property type="match status" value="1"/>
</dbReference>
<comment type="similarity">
    <text evidence="1 7">Belongs to the peptidase S11 family.</text>
</comment>
<evidence type="ECO:0000256" key="3">
    <source>
        <dbReference type="ARBA" id="ARBA00022801"/>
    </source>
</evidence>
<feature type="domain" description="Peptidase S11 D-alanyl-D-alanine carboxypeptidase A N-terminal" evidence="9">
    <location>
        <begin position="31"/>
        <end position="255"/>
    </location>
</feature>
<dbReference type="RefSeq" id="WP_311658263.1">
    <property type="nucleotide sequence ID" value="NZ_JAVRHY010000005.1"/>
</dbReference>
<gene>
    <name evidence="10" type="primary">pbpG</name>
    <name evidence="10" type="ORF">RM531_06840</name>
</gene>
<dbReference type="InterPro" id="IPR012338">
    <property type="entry name" value="Beta-lactam/transpept-like"/>
</dbReference>